<keyword evidence="2" id="KW-0808">Transferase</keyword>
<dbReference type="InterPro" id="IPR016035">
    <property type="entry name" value="Acyl_Trfase/lysoPLipase"/>
</dbReference>
<dbReference type="PANTHER" id="PTHR42681">
    <property type="entry name" value="MALONYL-COA-ACYL CARRIER PROTEIN TRANSACYLASE, MITOCHONDRIAL"/>
    <property type="match status" value="1"/>
</dbReference>
<evidence type="ECO:0000256" key="3">
    <source>
        <dbReference type="ARBA" id="ARBA00023315"/>
    </source>
</evidence>
<name>A0ABP7AWP6_9PSEU</name>
<protein>
    <recommendedName>
        <fullName evidence="1">[acyl-carrier-protein] S-malonyltransferase</fullName>
        <ecNumber evidence="1">2.3.1.39</ecNumber>
    </recommendedName>
</protein>
<keyword evidence="8" id="KW-1185">Reference proteome</keyword>
<dbReference type="EMBL" id="BAABBE010000007">
    <property type="protein sequence ID" value="GAA3642346.1"/>
    <property type="molecule type" value="Genomic_DNA"/>
</dbReference>
<dbReference type="SUPFAM" id="SSF47336">
    <property type="entry name" value="ACP-like"/>
    <property type="match status" value="1"/>
</dbReference>
<dbReference type="Gene3D" id="3.30.70.250">
    <property type="entry name" value="Malonyl-CoA ACP transacylase, ACP-binding"/>
    <property type="match status" value="1"/>
</dbReference>
<proteinExistence type="predicted"/>
<comment type="catalytic activity">
    <reaction evidence="4">
        <text>holo-[ACP] + malonyl-CoA = malonyl-[ACP] + CoA</text>
        <dbReference type="Rhea" id="RHEA:41792"/>
        <dbReference type="Rhea" id="RHEA-COMP:9623"/>
        <dbReference type="Rhea" id="RHEA-COMP:9685"/>
        <dbReference type="ChEBI" id="CHEBI:57287"/>
        <dbReference type="ChEBI" id="CHEBI:57384"/>
        <dbReference type="ChEBI" id="CHEBI:64479"/>
        <dbReference type="ChEBI" id="CHEBI:78449"/>
        <dbReference type="EC" id="2.3.1.39"/>
    </reaction>
</comment>
<feature type="domain" description="Carrier" evidence="6">
    <location>
        <begin position="326"/>
        <end position="406"/>
    </location>
</feature>
<dbReference type="InterPro" id="IPR050858">
    <property type="entry name" value="Mal-CoA-ACP_Trans/PKS_FabD"/>
</dbReference>
<dbReference type="InterPro" id="IPR009081">
    <property type="entry name" value="PP-bd_ACP"/>
</dbReference>
<dbReference type="SMART" id="SM00827">
    <property type="entry name" value="PKS_AT"/>
    <property type="match status" value="1"/>
</dbReference>
<dbReference type="EC" id="2.3.1.39" evidence="1"/>
<accession>A0ABP7AWP6</accession>
<sequence length="406" mass="43505">MPDRTVFLFPGLGAYAPGMLRQARQDLSLITETFEEIDSVSGVPATELLFTGPERSVTELSGEALQLAIFGASVAVHRLLVAAGWQPELVVGHSFGEIAALVCADAFSLADGVRIVCARTAALRNTEGEGQMVALGVRESVARHLIGVLDRHDVVVACVNAPRQTVVSGPAAAIDQIAHEAKALDIFCTRLQVPYASHHPSMRSAAEEFVRLMAPIPQRPLRLPVHSPVHGCRYTDADDLKLAIADCLTAPVRFADTIRDLHAFGFTRFVECGALHTLTRCVELTVPGVEVSAPLHDPAQETARLRAVSGGTTASSTEPAPRETPPARDETLARLRAMYAAALEYPPEVFTEDAQLEAELGIDSLKQSSLLTKVAAEFGVPAQPGGLRVWEFPTLGRIADYVGNAR</sequence>
<dbReference type="SUPFAM" id="SSF52151">
    <property type="entry name" value="FabD/lysophospholipase-like"/>
    <property type="match status" value="1"/>
</dbReference>
<dbReference type="SUPFAM" id="SSF55048">
    <property type="entry name" value="Probable ACP-binding domain of malonyl-CoA ACP transacylase"/>
    <property type="match status" value="1"/>
</dbReference>
<dbReference type="InterPro" id="IPR001227">
    <property type="entry name" value="Ac_transferase_dom_sf"/>
</dbReference>
<feature type="region of interest" description="Disordered" evidence="5">
    <location>
        <begin position="308"/>
        <end position="328"/>
    </location>
</feature>
<dbReference type="Pfam" id="PF00550">
    <property type="entry name" value="PP-binding"/>
    <property type="match status" value="1"/>
</dbReference>
<reference evidence="8" key="1">
    <citation type="journal article" date="2019" name="Int. J. Syst. Evol. Microbiol.">
        <title>The Global Catalogue of Microorganisms (GCM) 10K type strain sequencing project: providing services to taxonomists for standard genome sequencing and annotation.</title>
        <authorList>
            <consortium name="The Broad Institute Genomics Platform"/>
            <consortium name="The Broad Institute Genome Sequencing Center for Infectious Disease"/>
            <person name="Wu L."/>
            <person name="Ma J."/>
        </authorList>
    </citation>
    <scope>NUCLEOTIDE SEQUENCE [LARGE SCALE GENOMIC DNA]</scope>
    <source>
        <strain evidence="8">JCM 17494</strain>
    </source>
</reference>
<evidence type="ECO:0000256" key="5">
    <source>
        <dbReference type="SAM" id="MobiDB-lite"/>
    </source>
</evidence>
<dbReference type="PROSITE" id="PS50075">
    <property type="entry name" value="CARRIER"/>
    <property type="match status" value="1"/>
</dbReference>
<keyword evidence="3" id="KW-0012">Acyltransferase</keyword>
<organism evidence="7 8">
    <name type="scientific">Lentzea roselyniae</name>
    <dbReference type="NCBI Taxonomy" id="531940"/>
    <lineage>
        <taxon>Bacteria</taxon>
        <taxon>Bacillati</taxon>
        <taxon>Actinomycetota</taxon>
        <taxon>Actinomycetes</taxon>
        <taxon>Pseudonocardiales</taxon>
        <taxon>Pseudonocardiaceae</taxon>
        <taxon>Lentzea</taxon>
    </lineage>
</organism>
<dbReference type="InterPro" id="IPR014043">
    <property type="entry name" value="Acyl_transferase_dom"/>
</dbReference>
<dbReference type="Proteomes" id="UP001500711">
    <property type="component" value="Unassembled WGS sequence"/>
</dbReference>
<evidence type="ECO:0000256" key="2">
    <source>
        <dbReference type="ARBA" id="ARBA00022679"/>
    </source>
</evidence>
<dbReference type="InterPro" id="IPR036736">
    <property type="entry name" value="ACP-like_sf"/>
</dbReference>
<evidence type="ECO:0000256" key="4">
    <source>
        <dbReference type="ARBA" id="ARBA00048462"/>
    </source>
</evidence>
<dbReference type="Pfam" id="PF00698">
    <property type="entry name" value="Acyl_transf_1"/>
    <property type="match status" value="1"/>
</dbReference>
<gene>
    <name evidence="7" type="ORF">GCM10022267_31260</name>
</gene>
<dbReference type="RefSeq" id="WP_346130609.1">
    <property type="nucleotide sequence ID" value="NZ_BAABBE010000007.1"/>
</dbReference>
<evidence type="ECO:0000259" key="6">
    <source>
        <dbReference type="PROSITE" id="PS50075"/>
    </source>
</evidence>
<dbReference type="Gene3D" id="1.10.1200.10">
    <property type="entry name" value="ACP-like"/>
    <property type="match status" value="1"/>
</dbReference>
<evidence type="ECO:0000313" key="8">
    <source>
        <dbReference type="Proteomes" id="UP001500711"/>
    </source>
</evidence>
<comment type="caution">
    <text evidence="7">The sequence shown here is derived from an EMBL/GenBank/DDBJ whole genome shotgun (WGS) entry which is preliminary data.</text>
</comment>
<evidence type="ECO:0000313" key="7">
    <source>
        <dbReference type="EMBL" id="GAA3642346.1"/>
    </source>
</evidence>
<dbReference type="PANTHER" id="PTHR42681:SF1">
    <property type="entry name" value="MALONYL-COA-ACYL CARRIER PROTEIN TRANSACYLASE, MITOCHONDRIAL"/>
    <property type="match status" value="1"/>
</dbReference>
<dbReference type="InterPro" id="IPR016036">
    <property type="entry name" value="Malonyl_transacylase_ACP-bd"/>
</dbReference>
<dbReference type="Gene3D" id="3.40.366.10">
    <property type="entry name" value="Malonyl-Coenzyme A Acyl Carrier Protein, domain 2"/>
    <property type="match status" value="1"/>
</dbReference>
<evidence type="ECO:0000256" key="1">
    <source>
        <dbReference type="ARBA" id="ARBA00013258"/>
    </source>
</evidence>